<dbReference type="PANTHER" id="PTHR38444">
    <property type="entry name" value="ENTEROBACTIN BIOSYNTHESIS PROTEIN YBDZ"/>
    <property type="match status" value="1"/>
</dbReference>
<comment type="caution">
    <text evidence="2">The sequence shown here is derived from an EMBL/GenBank/DDBJ whole genome shotgun (WGS) entry which is preliminary data.</text>
</comment>
<dbReference type="Gene3D" id="3.90.820.10">
    <property type="entry name" value="Structural Genomics, Unknown Function 30-nov-00 1gh9 Mol_id"/>
    <property type="match status" value="1"/>
</dbReference>
<dbReference type="STRING" id="909613.UO65_6489"/>
<name>W7ICJ8_9PSEU</name>
<keyword evidence="3" id="KW-1185">Reference proteome</keyword>
<dbReference type="InterPro" id="IPR037407">
    <property type="entry name" value="MLP_fam"/>
</dbReference>
<dbReference type="eggNOG" id="COG3251">
    <property type="taxonomic scope" value="Bacteria"/>
</dbReference>
<evidence type="ECO:0000259" key="1">
    <source>
        <dbReference type="SMART" id="SM00923"/>
    </source>
</evidence>
<sequence length="70" mass="7979">MTNPFDAPDEQYLVLVNHENQHSLWPFFARVPAGWAVTFGPDERTACLDHIERNWTDITPASARDGEAPR</sequence>
<evidence type="ECO:0000313" key="3">
    <source>
        <dbReference type="Proteomes" id="UP000019277"/>
    </source>
</evidence>
<organism evidence="2 3">
    <name type="scientific">Actinokineospora spheciospongiae</name>
    <dbReference type="NCBI Taxonomy" id="909613"/>
    <lineage>
        <taxon>Bacteria</taxon>
        <taxon>Bacillati</taxon>
        <taxon>Actinomycetota</taxon>
        <taxon>Actinomycetes</taxon>
        <taxon>Pseudonocardiales</taxon>
        <taxon>Pseudonocardiaceae</taxon>
        <taxon>Actinokineospora</taxon>
    </lineage>
</organism>
<gene>
    <name evidence="2" type="ORF">UO65_6489</name>
</gene>
<dbReference type="PANTHER" id="PTHR38444:SF1">
    <property type="entry name" value="ENTEROBACTIN BIOSYNTHESIS PROTEIN YBDZ"/>
    <property type="match status" value="1"/>
</dbReference>
<dbReference type="EMBL" id="AYXG01000246">
    <property type="protein sequence ID" value="EWC58228.1"/>
    <property type="molecule type" value="Genomic_DNA"/>
</dbReference>
<accession>A0A8E2X9B6</accession>
<dbReference type="Pfam" id="PF03621">
    <property type="entry name" value="MbtH"/>
    <property type="match status" value="1"/>
</dbReference>
<reference evidence="2 3" key="1">
    <citation type="journal article" date="2014" name="Genome Announc.">
        <title>Draft Genome Sequence of the Antitrypanosomally Active Sponge-Associated Bacterium Actinokineospora sp. Strain EG49.</title>
        <authorList>
            <person name="Harjes J."/>
            <person name="Ryu T."/>
            <person name="Abdelmohsen U.R."/>
            <person name="Moitinho-Silva L."/>
            <person name="Horn H."/>
            <person name="Ravasi T."/>
            <person name="Hentschel U."/>
        </authorList>
    </citation>
    <scope>NUCLEOTIDE SEQUENCE [LARGE SCALE GENOMIC DNA]</scope>
    <source>
        <strain evidence="2 3">EG49</strain>
    </source>
</reference>
<dbReference type="InterPro" id="IPR038020">
    <property type="entry name" value="MbtH-like_sf"/>
</dbReference>
<feature type="domain" description="MbtH-like" evidence="1">
    <location>
        <begin position="3"/>
        <end position="53"/>
    </location>
</feature>
<dbReference type="AlphaFoldDB" id="W7ICJ8"/>
<accession>W7ICJ8</accession>
<dbReference type="InterPro" id="IPR005153">
    <property type="entry name" value="MbtH-like_dom"/>
</dbReference>
<evidence type="ECO:0000313" key="2">
    <source>
        <dbReference type="EMBL" id="EWC58228.1"/>
    </source>
</evidence>
<dbReference type="OrthoDB" id="7584480at2"/>
<dbReference type="GO" id="GO:0019290">
    <property type="term" value="P:siderophore biosynthetic process"/>
    <property type="evidence" value="ECO:0007669"/>
    <property type="project" value="TreeGrafter"/>
</dbReference>
<dbReference type="GO" id="GO:0005829">
    <property type="term" value="C:cytosol"/>
    <property type="evidence" value="ECO:0007669"/>
    <property type="project" value="TreeGrafter"/>
</dbReference>
<dbReference type="RefSeq" id="WP_035290406.1">
    <property type="nucleotide sequence ID" value="NZ_AYXG01000246.1"/>
</dbReference>
<dbReference type="Proteomes" id="UP000019277">
    <property type="component" value="Unassembled WGS sequence"/>
</dbReference>
<proteinExistence type="predicted"/>
<dbReference type="SMART" id="SM00923">
    <property type="entry name" value="MbtH"/>
    <property type="match status" value="1"/>
</dbReference>
<protein>
    <submittedName>
        <fullName evidence="2">MbtH protein</fullName>
    </submittedName>
</protein>
<dbReference type="SUPFAM" id="SSF160582">
    <property type="entry name" value="MbtH-like"/>
    <property type="match status" value="1"/>
</dbReference>